<feature type="transmembrane region" description="Helical" evidence="1">
    <location>
        <begin position="12"/>
        <end position="29"/>
    </location>
</feature>
<evidence type="ECO:0000313" key="2">
    <source>
        <dbReference type="EMBL" id="KAK3247541.1"/>
    </source>
</evidence>
<evidence type="ECO:0000313" key="3">
    <source>
        <dbReference type="Proteomes" id="UP001190700"/>
    </source>
</evidence>
<dbReference type="Proteomes" id="UP001190700">
    <property type="component" value="Unassembled WGS sequence"/>
</dbReference>
<gene>
    <name evidence="2" type="ORF">CYMTET_42960</name>
</gene>
<accession>A0AAE0C352</accession>
<dbReference type="EMBL" id="LGRX02028874">
    <property type="protein sequence ID" value="KAK3247541.1"/>
    <property type="molecule type" value="Genomic_DNA"/>
</dbReference>
<keyword evidence="1" id="KW-0472">Membrane</keyword>
<keyword evidence="3" id="KW-1185">Reference proteome</keyword>
<proteinExistence type="predicted"/>
<keyword evidence="1" id="KW-0812">Transmembrane</keyword>
<protein>
    <submittedName>
        <fullName evidence="2">Uncharacterized protein</fullName>
    </submittedName>
</protein>
<comment type="caution">
    <text evidence="2">The sequence shown here is derived from an EMBL/GenBank/DDBJ whole genome shotgun (WGS) entry which is preliminary data.</text>
</comment>
<evidence type="ECO:0000256" key="1">
    <source>
        <dbReference type="SAM" id="Phobius"/>
    </source>
</evidence>
<organism evidence="2 3">
    <name type="scientific">Cymbomonas tetramitiformis</name>
    <dbReference type="NCBI Taxonomy" id="36881"/>
    <lineage>
        <taxon>Eukaryota</taxon>
        <taxon>Viridiplantae</taxon>
        <taxon>Chlorophyta</taxon>
        <taxon>Pyramimonadophyceae</taxon>
        <taxon>Pyramimonadales</taxon>
        <taxon>Pyramimonadaceae</taxon>
        <taxon>Cymbomonas</taxon>
    </lineage>
</organism>
<sequence length="103" mass="12167">MDEVCATKKFTAFWWGQFLSNYGLLYFALRQAIRDGDSLMIETVQRRSVYLYNKFTGKVKYAMITLTLLMNFMRLPYRLVVYLRYNRTISLTGNKEKNAAPDI</sequence>
<reference evidence="2 3" key="1">
    <citation type="journal article" date="2015" name="Genome Biol. Evol.">
        <title>Comparative Genomics of a Bacterivorous Green Alga Reveals Evolutionary Causalities and Consequences of Phago-Mixotrophic Mode of Nutrition.</title>
        <authorList>
            <person name="Burns J.A."/>
            <person name="Paasch A."/>
            <person name="Narechania A."/>
            <person name="Kim E."/>
        </authorList>
    </citation>
    <scope>NUCLEOTIDE SEQUENCE [LARGE SCALE GENOMIC DNA]</scope>
    <source>
        <strain evidence="2 3">PLY_AMNH</strain>
    </source>
</reference>
<dbReference type="AlphaFoldDB" id="A0AAE0C352"/>
<feature type="transmembrane region" description="Helical" evidence="1">
    <location>
        <begin position="59"/>
        <end position="77"/>
    </location>
</feature>
<name>A0AAE0C352_9CHLO</name>
<keyword evidence="1" id="KW-1133">Transmembrane helix</keyword>